<proteinExistence type="predicted"/>
<evidence type="ECO:0000313" key="1">
    <source>
        <dbReference type="EMBL" id="KAI5675473.1"/>
    </source>
</evidence>
<evidence type="ECO:0000313" key="2">
    <source>
        <dbReference type="Proteomes" id="UP001060085"/>
    </source>
</evidence>
<comment type="caution">
    <text evidence="1">The sequence shown here is derived from an EMBL/GenBank/DDBJ whole genome shotgun (WGS) entry which is preliminary data.</text>
</comment>
<protein>
    <submittedName>
        <fullName evidence="1">Uncharacterized protein</fullName>
    </submittedName>
</protein>
<name>A0ACC0BS27_CATRO</name>
<organism evidence="1 2">
    <name type="scientific">Catharanthus roseus</name>
    <name type="common">Madagascar periwinkle</name>
    <name type="synonym">Vinca rosea</name>
    <dbReference type="NCBI Taxonomy" id="4058"/>
    <lineage>
        <taxon>Eukaryota</taxon>
        <taxon>Viridiplantae</taxon>
        <taxon>Streptophyta</taxon>
        <taxon>Embryophyta</taxon>
        <taxon>Tracheophyta</taxon>
        <taxon>Spermatophyta</taxon>
        <taxon>Magnoliopsida</taxon>
        <taxon>eudicotyledons</taxon>
        <taxon>Gunneridae</taxon>
        <taxon>Pentapetalae</taxon>
        <taxon>asterids</taxon>
        <taxon>lamiids</taxon>
        <taxon>Gentianales</taxon>
        <taxon>Apocynaceae</taxon>
        <taxon>Rauvolfioideae</taxon>
        <taxon>Vinceae</taxon>
        <taxon>Catharanthinae</taxon>
        <taxon>Catharanthus</taxon>
    </lineage>
</organism>
<dbReference type="Proteomes" id="UP001060085">
    <property type="component" value="Linkage Group LG02"/>
</dbReference>
<dbReference type="EMBL" id="CM044702">
    <property type="protein sequence ID" value="KAI5675473.1"/>
    <property type="molecule type" value="Genomic_DNA"/>
</dbReference>
<reference evidence="2" key="1">
    <citation type="journal article" date="2023" name="Nat. Plants">
        <title>Single-cell RNA sequencing provides a high-resolution roadmap for understanding the multicellular compartmentation of specialized metabolism.</title>
        <authorList>
            <person name="Sun S."/>
            <person name="Shen X."/>
            <person name="Li Y."/>
            <person name="Li Y."/>
            <person name="Wang S."/>
            <person name="Li R."/>
            <person name="Zhang H."/>
            <person name="Shen G."/>
            <person name="Guo B."/>
            <person name="Wei J."/>
            <person name="Xu J."/>
            <person name="St-Pierre B."/>
            <person name="Chen S."/>
            <person name="Sun C."/>
        </authorList>
    </citation>
    <scope>NUCLEOTIDE SEQUENCE [LARGE SCALE GENOMIC DNA]</scope>
</reference>
<keyword evidence="2" id="KW-1185">Reference proteome</keyword>
<sequence length="258" mass="28575">MQQEPPKTSRRTEERSDKPQVKAMVYTLDGLPVVTEAEVVEAVTDWTQPKIPVERATAVNVVVDVYLPMHRSRAPYRCGLFKTVYNCCETGFGCTQVTVLVMILCLKALEELHCTWLVPRTRASSDGRGLIGVRGHRIMLCGGTAALWRARRGLKLKLMLEFDSDYLVMGSGPCPSNPTVALCVSLHSGVEVALMYLDSLRIPSCARNPLFSAAYFMYIFLSVAPRLGSHFRTYSLVPRCTQIPYSVVVDLVVGLGIS</sequence>
<accession>A0ACC0BS27</accession>
<gene>
    <name evidence="1" type="ORF">M9H77_06423</name>
</gene>